<keyword evidence="14" id="KW-1185">Reference proteome</keyword>
<accession>A0ABQ0C900</accession>
<evidence type="ECO:0000256" key="11">
    <source>
        <dbReference type="RuleBase" id="RU003693"/>
    </source>
</evidence>
<dbReference type="InterPro" id="IPR004839">
    <property type="entry name" value="Aminotransferase_I/II_large"/>
</dbReference>
<feature type="domain" description="Aminotransferase class I/classII large" evidence="12">
    <location>
        <begin position="29"/>
        <end position="347"/>
    </location>
</feature>
<evidence type="ECO:0000256" key="2">
    <source>
        <dbReference type="ARBA" id="ARBA00005011"/>
    </source>
</evidence>
<dbReference type="Proteomes" id="UP001628193">
    <property type="component" value="Unassembled WGS sequence"/>
</dbReference>
<evidence type="ECO:0000313" key="13">
    <source>
        <dbReference type="EMBL" id="GAB0057357.1"/>
    </source>
</evidence>
<evidence type="ECO:0000256" key="9">
    <source>
        <dbReference type="ARBA" id="ARBA00023102"/>
    </source>
</evidence>
<dbReference type="RefSeq" id="WP_420905049.1">
    <property type="nucleotide sequence ID" value="NZ_BAAFGK010000004.1"/>
</dbReference>
<dbReference type="Gene3D" id="3.40.640.10">
    <property type="entry name" value="Type I PLP-dependent aspartate aminotransferase-like (Major domain)"/>
    <property type="match status" value="1"/>
</dbReference>
<comment type="pathway">
    <text evidence="2">Amino-acid biosynthesis; L-histidine biosynthesis; L-histidine from 5-phospho-alpha-D-ribose 1-diphosphate: step 7/9.</text>
</comment>
<dbReference type="InterPro" id="IPR015421">
    <property type="entry name" value="PyrdxlP-dep_Trfase_major"/>
</dbReference>
<evidence type="ECO:0000259" key="12">
    <source>
        <dbReference type="Pfam" id="PF00155"/>
    </source>
</evidence>
<evidence type="ECO:0000256" key="3">
    <source>
        <dbReference type="ARBA" id="ARBA00007970"/>
    </source>
</evidence>
<evidence type="ECO:0000256" key="4">
    <source>
        <dbReference type="ARBA" id="ARBA00012748"/>
    </source>
</evidence>
<name>A0ABQ0C900_9PROT</name>
<evidence type="ECO:0000256" key="10">
    <source>
        <dbReference type="ARBA" id="ARBA00047481"/>
    </source>
</evidence>
<gene>
    <name evidence="13" type="primary">hisC</name>
    <name evidence="13" type="ORF">SIID45300_01684</name>
</gene>
<reference evidence="13 14" key="1">
    <citation type="submission" date="2024-05" db="EMBL/GenBank/DDBJ databases">
        <authorList>
            <consortium name="Candidatus Magnetaquicoccaceae bacterium FCR-1 genome sequencing consortium"/>
            <person name="Shimoshige H."/>
            <person name="Shimamura S."/>
            <person name="Taoka A."/>
            <person name="Kobayashi H."/>
            <person name="Maekawa T."/>
        </authorList>
    </citation>
    <scope>NUCLEOTIDE SEQUENCE [LARGE SCALE GENOMIC DNA]</scope>
    <source>
        <strain evidence="13 14">FCR-1</strain>
    </source>
</reference>
<evidence type="ECO:0000256" key="5">
    <source>
        <dbReference type="ARBA" id="ARBA00022576"/>
    </source>
</evidence>
<dbReference type="PANTHER" id="PTHR43643:SF6">
    <property type="entry name" value="HISTIDINOL-PHOSPHATE AMINOTRANSFERASE"/>
    <property type="match status" value="1"/>
</dbReference>
<evidence type="ECO:0000313" key="14">
    <source>
        <dbReference type="Proteomes" id="UP001628193"/>
    </source>
</evidence>
<sequence length="356" mass="39654">MSVPKVRINIQAMSAYAPPWTGLDRTRYLRLDLNENTRALPPEIRPALERLWESGAVSRYPEYQAFLPKLAAHVGVAEENLIITNGSDQGIEVLLRAFLNPGDGMVVARPEFPIFSHVAQVIGATVQGVPFDTGMRFPEARFFEAIDARTRLIVLINPNNPTGTVVPQGVIREVLTRHPELPVIVDEAYYEFTGVSCLDWLREFPNLIVVRTFSKAYAMAGLRLGYVVAHRELIRELYKVRGPFDVNVCALAVADAQLGLPHAARYVEAVMGEGKPFTEAALRELGVTFYPAAANFMLVEPEDRDGMVAYMKANGILVRPMVAPSLVKTFRLTIGPLEEMRRFVEVLRGYFEAPVA</sequence>
<comment type="catalytic activity">
    <reaction evidence="10">
        <text>L-histidinol phosphate + 2-oxoglutarate = 3-(imidazol-4-yl)-2-oxopropyl phosphate + L-glutamate</text>
        <dbReference type="Rhea" id="RHEA:23744"/>
        <dbReference type="ChEBI" id="CHEBI:16810"/>
        <dbReference type="ChEBI" id="CHEBI:29985"/>
        <dbReference type="ChEBI" id="CHEBI:57766"/>
        <dbReference type="ChEBI" id="CHEBI:57980"/>
        <dbReference type="EC" id="2.6.1.9"/>
    </reaction>
</comment>
<dbReference type="CDD" id="cd00609">
    <property type="entry name" value="AAT_like"/>
    <property type="match status" value="1"/>
</dbReference>
<dbReference type="PANTHER" id="PTHR43643">
    <property type="entry name" value="HISTIDINOL-PHOSPHATE AMINOTRANSFERASE 2"/>
    <property type="match status" value="1"/>
</dbReference>
<dbReference type="Gene3D" id="3.90.1150.10">
    <property type="entry name" value="Aspartate Aminotransferase, domain 1"/>
    <property type="match status" value="1"/>
</dbReference>
<keyword evidence="8 11" id="KW-0663">Pyridoxal phosphate</keyword>
<comment type="similarity">
    <text evidence="3">Belongs to the class-II pyridoxal-phosphate-dependent aminotransferase family. Histidinol-phosphate aminotransferase subfamily.</text>
</comment>
<dbReference type="Pfam" id="PF00155">
    <property type="entry name" value="Aminotran_1_2"/>
    <property type="match status" value="1"/>
</dbReference>
<evidence type="ECO:0000256" key="7">
    <source>
        <dbReference type="ARBA" id="ARBA00022679"/>
    </source>
</evidence>
<organism evidence="13 14">
    <name type="scientific">Candidatus Magnetaquiglobus chichijimensis</name>
    <dbReference type="NCBI Taxonomy" id="3141448"/>
    <lineage>
        <taxon>Bacteria</taxon>
        <taxon>Pseudomonadati</taxon>
        <taxon>Pseudomonadota</taxon>
        <taxon>Magnetococcia</taxon>
        <taxon>Magnetococcales</taxon>
        <taxon>Candidatus Magnetaquicoccaceae</taxon>
        <taxon>Candidatus Magnetaquiglobus</taxon>
    </lineage>
</organism>
<keyword evidence="9" id="KW-0368">Histidine biosynthesis</keyword>
<evidence type="ECO:0000256" key="6">
    <source>
        <dbReference type="ARBA" id="ARBA00022605"/>
    </source>
</evidence>
<protein>
    <recommendedName>
        <fullName evidence="4">histidinol-phosphate transaminase</fullName>
        <ecNumber evidence="4">2.6.1.9</ecNumber>
    </recommendedName>
</protein>
<dbReference type="InterPro" id="IPR050106">
    <property type="entry name" value="HistidinolP_aminotransfase"/>
</dbReference>
<comment type="caution">
    <text evidence="13">The sequence shown here is derived from an EMBL/GenBank/DDBJ whole genome shotgun (WGS) entry which is preliminary data.</text>
</comment>
<keyword evidence="6" id="KW-0028">Amino-acid biosynthesis</keyword>
<dbReference type="InterPro" id="IPR001917">
    <property type="entry name" value="Aminotrans_II_pyridoxalP_BS"/>
</dbReference>
<dbReference type="PROSITE" id="PS00599">
    <property type="entry name" value="AA_TRANSFER_CLASS_2"/>
    <property type="match status" value="1"/>
</dbReference>
<evidence type="ECO:0000256" key="1">
    <source>
        <dbReference type="ARBA" id="ARBA00001933"/>
    </source>
</evidence>
<dbReference type="InterPro" id="IPR015422">
    <property type="entry name" value="PyrdxlP-dep_Trfase_small"/>
</dbReference>
<comment type="cofactor">
    <cofactor evidence="1 11">
        <name>pyridoxal 5'-phosphate</name>
        <dbReference type="ChEBI" id="CHEBI:597326"/>
    </cofactor>
</comment>
<dbReference type="InterPro" id="IPR015424">
    <property type="entry name" value="PyrdxlP-dep_Trfase"/>
</dbReference>
<dbReference type="GO" id="GO:0004400">
    <property type="term" value="F:histidinol-phosphate transaminase activity"/>
    <property type="evidence" value="ECO:0007669"/>
    <property type="project" value="UniProtKB-EC"/>
</dbReference>
<keyword evidence="7 13" id="KW-0808">Transferase</keyword>
<dbReference type="SUPFAM" id="SSF53383">
    <property type="entry name" value="PLP-dependent transferases"/>
    <property type="match status" value="1"/>
</dbReference>
<dbReference type="EC" id="2.6.1.9" evidence="4"/>
<dbReference type="EMBL" id="BAAFGK010000004">
    <property type="protein sequence ID" value="GAB0057357.1"/>
    <property type="molecule type" value="Genomic_DNA"/>
</dbReference>
<proteinExistence type="inferred from homology"/>
<keyword evidence="5 13" id="KW-0032">Aminotransferase</keyword>
<reference evidence="13 14" key="2">
    <citation type="submission" date="2024-09" db="EMBL/GenBank/DDBJ databases">
        <title>Draft genome sequence of Candidatus Magnetaquicoccaceae bacterium FCR-1.</title>
        <authorList>
            <person name="Shimoshige H."/>
            <person name="Shimamura S."/>
            <person name="Taoka A."/>
            <person name="Kobayashi H."/>
            <person name="Maekawa T."/>
        </authorList>
    </citation>
    <scope>NUCLEOTIDE SEQUENCE [LARGE SCALE GENOMIC DNA]</scope>
    <source>
        <strain evidence="13 14">FCR-1</strain>
    </source>
</reference>
<evidence type="ECO:0000256" key="8">
    <source>
        <dbReference type="ARBA" id="ARBA00022898"/>
    </source>
</evidence>